<name>M2YKN6_PSEFD</name>
<protein>
    <submittedName>
        <fullName evidence="1">Uncharacterized protein</fullName>
    </submittedName>
</protein>
<evidence type="ECO:0000313" key="2">
    <source>
        <dbReference type="Proteomes" id="UP000016932"/>
    </source>
</evidence>
<dbReference type="GeneID" id="19336729"/>
<keyword evidence="2" id="KW-1185">Reference proteome</keyword>
<dbReference type="AlphaFoldDB" id="M2YKN6"/>
<reference evidence="1 2" key="1">
    <citation type="journal article" date="2012" name="PLoS Pathog.">
        <title>Diverse lifestyles and strategies of plant pathogenesis encoded in the genomes of eighteen Dothideomycetes fungi.</title>
        <authorList>
            <person name="Ohm R.A."/>
            <person name="Feau N."/>
            <person name="Henrissat B."/>
            <person name="Schoch C.L."/>
            <person name="Horwitz B.A."/>
            <person name="Barry K.W."/>
            <person name="Condon B.J."/>
            <person name="Copeland A.C."/>
            <person name="Dhillon B."/>
            <person name="Glaser F."/>
            <person name="Hesse C.N."/>
            <person name="Kosti I."/>
            <person name="LaButti K."/>
            <person name="Lindquist E.A."/>
            <person name="Lucas S."/>
            <person name="Salamov A.A."/>
            <person name="Bradshaw R.E."/>
            <person name="Ciuffetti L."/>
            <person name="Hamelin R.C."/>
            <person name="Kema G.H.J."/>
            <person name="Lawrence C."/>
            <person name="Scott J.A."/>
            <person name="Spatafora J.W."/>
            <person name="Turgeon B.G."/>
            <person name="de Wit P.J.G.M."/>
            <person name="Zhong S."/>
            <person name="Goodwin S.B."/>
            <person name="Grigoriev I.V."/>
        </authorList>
    </citation>
    <scope>NUCLEOTIDE SEQUENCE [LARGE SCALE GENOMIC DNA]</scope>
    <source>
        <strain evidence="1 2">CIRAD86</strain>
    </source>
</reference>
<dbReference type="RefSeq" id="XP_007930684.1">
    <property type="nucleotide sequence ID" value="XM_007932493.1"/>
</dbReference>
<sequence>MSSLACIACKIGRQTDLQITVASNARCFRNMFAAEYIQASNVVQINCISISRRDAERGLLASSQNRDSKILVMKSLHFSRWMALAACSQNWVVCI</sequence>
<evidence type="ECO:0000313" key="1">
    <source>
        <dbReference type="EMBL" id="EME78280.1"/>
    </source>
</evidence>
<dbReference type="VEuPathDB" id="FungiDB:MYCFIDRAFT_208928"/>
<dbReference type="KEGG" id="pfj:MYCFIDRAFT_208928"/>
<dbReference type="EMBL" id="KB446563">
    <property type="protein sequence ID" value="EME78280.1"/>
    <property type="molecule type" value="Genomic_DNA"/>
</dbReference>
<gene>
    <name evidence="1" type="ORF">MYCFIDRAFT_208928</name>
</gene>
<dbReference type="HOGENOM" id="CLU_2373692_0_0_1"/>
<dbReference type="Proteomes" id="UP000016932">
    <property type="component" value="Unassembled WGS sequence"/>
</dbReference>
<accession>M2YKN6</accession>
<proteinExistence type="predicted"/>
<organism evidence="1 2">
    <name type="scientific">Pseudocercospora fijiensis (strain CIRAD86)</name>
    <name type="common">Black leaf streak disease fungus</name>
    <name type="synonym">Mycosphaerella fijiensis</name>
    <dbReference type="NCBI Taxonomy" id="383855"/>
    <lineage>
        <taxon>Eukaryota</taxon>
        <taxon>Fungi</taxon>
        <taxon>Dikarya</taxon>
        <taxon>Ascomycota</taxon>
        <taxon>Pezizomycotina</taxon>
        <taxon>Dothideomycetes</taxon>
        <taxon>Dothideomycetidae</taxon>
        <taxon>Mycosphaerellales</taxon>
        <taxon>Mycosphaerellaceae</taxon>
        <taxon>Pseudocercospora</taxon>
    </lineage>
</organism>